<feature type="compositionally biased region" description="Low complexity" evidence="1">
    <location>
        <begin position="138"/>
        <end position="149"/>
    </location>
</feature>
<dbReference type="Proteomes" id="UP000638353">
    <property type="component" value="Unassembled WGS sequence"/>
</dbReference>
<protein>
    <submittedName>
        <fullName evidence="2">Uncharacterized protein</fullName>
    </submittedName>
</protein>
<gene>
    <name evidence="2" type="ORF">GCM10010334_83060</name>
</gene>
<comment type="caution">
    <text evidence="2">The sequence shown here is derived from an EMBL/GenBank/DDBJ whole genome shotgun (WGS) entry which is preliminary data.</text>
</comment>
<reference evidence="2" key="2">
    <citation type="submission" date="2020-09" db="EMBL/GenBank/DDBJ databases">
        <authorList>
            <person name="Sun Q."/>
            <person name="Ohkuma M."/>
        </authorList>
    </citation>
    <scope>NUCLEOTIDE SEQUENCE</scope>
    <source>
        <strain evidence="2">JCM 4637</strain>
    </source>
</reference>
<dbReference type="AlphaFoldDB" id="A0A919CFW0"/>
<feature type="region of interest" description="Disordered" evidence="1">
    <location>
        <begin position="1"/>
        <end position="169"/>
    </location>
</feature>
<feature type="compositionally biased region" description="Low complexity" evidence="1">
    <location>
        <begin position="100"/>
        <end position="111"/>
    </location>
</feature>
<reference evidence="2" key="1">
    <citation type="journal article" date="2014" name="Int. J. Syst. Evol. Microbiol.">
        <title>Complete genome sequence of Corynebacterium casei LMG S-19264T (=DSM 44701T), isolated from a smear-ripened cheese.</title>
        <authorList>
            <consortium name="US DOE Joint Genome Institute (JGI-PGF)"/>
            <person name="Walter F."/>
            <person name="Albersmeier A."/>
            <person name="Kalinowski J."/>
            <person name="Ruckert C."/>
        </authorList>
    </citation>
    <scope>NUCLEOTIDE SEQUENCE</scope>
    <source>
        <strain evidence="2">JCM 4637</strain>
    </source>
</reference>
<accession>A0A919CFW0</accession>
<dbReference type="EMBL" id="BMVC01000034">
    <property type="protein sequence ID" value="GHD19410.1"/>
    <property type="molecule type" value="Genomic_DNA"/>
</dbReference>
<evidence type="ECO:0000256" key="1">
    <source>
        <dbReference type="SAM" id="MobiDB-lite"/>
    </source>
</evidence>
<proteinExistence type="predicted"/>
<organism evidence="2 3">
    <name type="scientific">Streptomyces finlayi</name>
    <dbReference type="NCBI Taxonomy" id="67296"/>
    <lineage>
        <taxon>Bacteria</taxon>
        <taxon>Bacillati</taxon>
        <taxon>Actinomycetota</taxon>
        <taxon>Actinomycetes</taxon>
        <taxon>Kitasatosporales</taxon>
        <taxon>Streptomycetaceae</taxon>
        <taxon>Streptomyces</taxon>
    </lineage>
</organism>
<evidence type="ECO:0000313" key="3">
    <source>
        <dbReference type="Proteomes" id="UP000638353"/>
    </source>
</evidence>
<name>A0A919CFW0_9ACTN</name>
<evidence type="ECO:0000313" key="2">
    <source>
        <dbReference type="EMBL" id="GHD19410.1"/>
    </source>
</evidence>
<feature type="compositionally biased region" description="Pro residues" evidence="1">
    <location>
        <begin position="159"/>
        <end position="169"/>
    </location>
</feature>
<sequence>MTKPSSSNGRTRRPRPAPPGGPTPDTADAAAENHRPAHGRALTPRTPLRGPHRRDAPPTPPSPPARETTAAGPPAPSLSPNTRSARSGPDRSPALREAGAHAPTTARTHAAVGSHHLAQNGRFAGTVPSRPALPRIPAAADSADATALDIPLSETGTAPGPPYPPRNRT</sequence>